<evidence type="ECO:0000313" key="3">
    <source>
        <dbReference type="Proteomes" id="UP000799440"/>
    </source>
</evidence>
<dbReference type="AlphaFoldDB" id="A0A6A6VIP6"/>
<keyword evidence="1" id="KW-0732">Signal</keyword>
<dbReference type="PANTHER" id="PTHR39697">
    <property type="entry name" value="RICIN B LECTIN DOMAIN-CONTAINING PROTEIN-RELATED"/>
    <property type="match status" value="1"/>
</dbReference>
<dbReference type="InterPro" id="IPR008999">
    <property type="entry name" value="Actin-crosslinking"/>
</dbReference>
<feature type="signal peptide" evidence="1">
    <location>
        <begin position="1"/>
        <end position="19"/>
    </location>
</feature>
<organism evidence="2 3">
    <name type="scientific">Sporormia fimetaria CBS 119925</name>
    <dbReference type="NCBI Taxonomy" id="1340428"/>
    <lineage>
        <taxon>Eukaryota</taxon>
        <taxon>Fungi</taxon>
        <taxon>Dikarya</taxon>
        <taxon>Ascomycota</taxon>
        <taxon>Pezizomycotina</taxon>
        <taxon>Dothideomycetes</taxon>
        <taxon>Pleosporomycetidae</taxon>
        <taxon>Pleosporales</taxon>
        <taxon>Sporormiaceae</taxon>
        <taxon>Sporormia</taxon>
    </lineage>
</organism>
<dbReference type="OrthoDB" id="5289641at2759"/>
<keyword evidence="3" id="KW-1185">Reference proteome</keyword>
<name>A0A6A6VIP6_9PLEO</name>
<accession>A0A6A6VIP6</accession>
<dbReference type="Proteomes" id="UP000799440">
    <property type="component" value="Unassembled WGS sequence"/>
</dbReference>
<sequence length="234" mass="25958">MWALPFVCVIAGAFLQYLGISTLKEGFHELTALHKTPKYGICKMSDSTVCNITTPPTTITGSSASSEVVKTPPTTIFSASLDSHAPNPGIKKFAIDSDTPWPNSTYILSDPSTNHVLALRGDRLIMTPASAPDAIHWELVFEEGWYGLRNAASGRYVGYDPHNGSKLYCGVKKLGDWERMDFRHCPKGGYVIMMTFWEKKRPVRVVKEGKREVLVKDDRVKGVEGGTVFRFTKV</sequence>
<evidence type="ECO:0008006" key="4">
    <source>
        <dbReference type="Google" id="ProtNLM"/>
    </source>
</evidence>
<proteinExistence type="predicted"/>
<dbReference type="SUPFAM" id="SSF50405">
    <property type="entry name" value="Actin-crosslinking proteins"/>
    <property type="match status" value="1"/>
</dbReference>
<dbReference type="EMBL" id="MU006567">
    <property type="protein sequence ID" value="KAF2749081.1"/>
    <property type="molecule type" value="Genomic_DNA"/>
</dbReference>
<protein>
    <recommendedName>
        <fullName evidence="4">Ubiquitin 3 binding protein But2 C-terminal domain-containing protein</fullName>
    </recommendedName>
</protein>
<evidence type="ECO:0000313" key="2">
    <source>
        <dbReference type="EMBL" id="KAF2749081.1"/>
    </source>
</evidence>
<feature type="chain" id="PRO_5025482611" description="Ubiquitin 3 binding protein But2 C-terminal domain-containing protein" evidence="1">
    <location>
        <begin position="20"/>
        <end position="234"/>
    </location>
</feature>
<evidence type="ECO:0000256" key="1">
    <source>
        <dbReference type="SAM" id="SignalP"/>
    </source>
</evidence>
<dbReference type="PANTHER" id="PTHR39697:SF1">
    <property type="entry name" value="RICIN B LECTIN DOMAIN-CONTAINING PROTEIN"/>
    <property type="match status" value="1"/>
</dbReference>
<reference evidence="2" key="1">
    <citation type="journal article" date="2020" name="Stud. Mycol.">
        <title>101 Dothideomycetes genomes: a test case for predicting lifestyles and emergence of pathogens.</title>
        <authorList>
            <person name="Haridas S."/>
            <person name="Albert R."/>
            <person name="Binder M."/>
            <person name="Bloem J."/>
            <person name="Labutti K."/>
            <person name="Salamov A."/>
            <person name="Andreopoulos B."/>
            <person name="Baker S."/>
            <person name="Barry K."/>
            <person name="Bills G."/>
            <person name="Bluhm B."/>
            <person name="Cannon C."/>
            <person name="Castanera R."/>
            <person name="Culley D."/>
            <person name="Daum C."/>
            <person name="Ezra D."/>
            <person name="Gonzalez J."/>
            <person name="Henrissat B."/>
            <person name="Kuo A."/>
            <person name="Liang C."/>
            <person name="Lipzen A."/>
            <person name="Lutzoni F."/>
            <person name="Magnuson J."/>
            <person name="Mondo S."/>
            <person name="Nolan M."/>
            <person name="Ohm R."/>
            <person name="Pangilinan J."/>
            <person name="Park H.-J."/>
            <person name="Ramirez L."/>
            <person name="Alfaro M."/>
            <person name="Sun H."/>
            <person name="Tritt A."/>
            <person name="Yoshinaga Y."/>
            <person name="Zwiers L.-H."/>
            <person name="Turgeon B."/>
            <person name="Goodwin S."/>
            <person name="Spatafora J."/>
            <person name="Crous P."/>
            <person name="Grigoriev I."/>
        </authorList>
    </citation>
    <scope>NUCLEOTIDE SEQUENCE</scope>
    <source>
        <strain evidence="2">CBS 119925</strain>
    </source>
</reference>
<gene>
    <name evidence="2" type="ORF">M011DRAFT_324665</name>
</gene>